<sequence length="432" mass="44998">MLKIFYPAILALGLATILFSCKDDDDKGPTEGVVTGTVLALDDARSVQGVSVSAFFADNNEPTGVSTTTNADGVYSINLMPGTYYLRLAKLGFQEVPPVGVTAIPFTIVEGETVTLDYDLVASAVIDGGAISGTVSSDSEMISGALIIATDATGSSYSAVSDAEGNYTILNVPAGTYTVQAWLSGYNGQSADGTVEANSITGDIDILMTAGVSATLDGSVKFLATGNKAVDVSLIHPSTQQVIPGLSVSTEGTFTMTDIPDGEYLARASYNNDTLVVDPDFIVKFGDPVVTVSGGAVTVTQGDATSGVLDFAVTNSVLLDNPSNTATEIVPVEVSAAGLTFTWKPYSSTSDYVVELLDINGNTIWGGFDNSGDIPVKVITTTSTSITYDGPALLNGRTYRWKVYASKDDKSNGGWSLISMSEDQMGLIKIIE</sequence>
<feature type="signal peptide" evidence="1">
    <location>
        <begin position="1"/>
        <end position="22"/>
    </location>
</feature>
<organism evidence="2 3">
    <name type="scientific">Reichenbachiella ulvae</name>
    <dbReference type="NCBI Taxonomy" id="2980104"/>
    <lineage>
        <taxon>Bacteria</taxon>
        <taxon>Pseudomonadati</taxon>
        <taxon>Bacteroidota</taxon>
        <taxon>Cytophagia</taxon>
        <taxon>Cytophagales</taxon>
        <taxon>Reichenbachiellaceae</taxon>
        <taxon>Reichenbachiella</taxon>
    </lineage>
</organism>
<gene>
    <name evidence="2" type="ORF">N7U62_03920</name>
</gene>
<dbReference type="SUPFAM" id="SSF49265">
    <property type="entry name" value="Fibronectin type III"/>
    <property type="match status" value="1"/>
</dbReference>
<proteinExistence type="predicted"/>
<keyword evidence="1" id="KW-0732">Signal</keyword>
<dbReference type="InterPro" id="IPR013783">
    <property type="entry name" value="Ig-like_fold"/>
</dbReference>
<comment type="caution">
    <text evidence="2">The sequence shown here is derived from an EMBL/GenBank/DDBJ whole genome shotgun (WGS) entry which is preliminary data.</text>
</comment>
<evidence type="ECO:0000313" key="3">
    <source>
        <dbReference type="Proteomes" id="UP001300692"/>
    </source>
</evidence>
<dbReference type="Gene3D" id="2.60.40.10">
    <property type="entry name" value="Immunoglobulins"/>
    <property type="match status" value="1"/>
</dbReference>
<dbReference type="InterPro" id="IPR036116">
    <property type="entry name" value="FN3_sf"/>
</dbReference>
<dbReference type="Proteomes" id="UP001300692">
    <property type="component" value="Unassembled WGS sequence"/>
</dbReference>
<accession>A0ABT3CQH0</accession>
<dbReference type="InterPro" id="IPR013784">
    <property type="entry name" value="Carb-bd-like_fold"/>
</dbReference>
<reference evidence="2 3" key="1">
    <citation type="submission" date="2022-10" db="EMBL/GenBank/DDBJ databases">
        <title>Comparative genomics and taxonomic characterization of three novel marine species of genus Reichenbachiella exhibiting antioxidant and polysaccharide degradation activities.</title>
        <authorList>
            <person name="Muhammad N."/>
            <person name="Lee Y.-J."/>
            <person name="Ko J."/>
            <person name="Kim S.-G."/>
        </authorList>
    </citation>
    <scope>NUCLEOTIDE SEQUENCE [LARGE SCALE GENOMIC DNA]</scope>
    <source>
        <strain evidence="2 3">ABR2-5</strain>
    </source>
</reference>
<evidence type="ECO:0000313" key="2">
    <source>
        <dbReference type="EMBL" id="MCV9385793.1"/>
    </source>
</evidence>
<dbReference type="RefSeq" id="WP_264136576.1">
    <property type="nucleotide sequence ID" value="NZ_JAOYOD010000001.1"/>
</dbReference>
<dbReference type="Pfam" id="PF13620">
    <property type="entry name" value="CarboxypepD_reg"/>
    <property type="match status" value="2"/>
</dbReference>
<dbReference type="SUPFAM" id="SSF49452">
    <property type="entry name" value="Starch-binding domain-like"/>
    <property type="match status" value="2"/>
</dbReference>
<evidence type="ECO:0000256" key="1">
    <source>
        <dbReference type="SAM" id="SignalP"/>
    </source>
</evidence>
<dbReference type="Gene3D" id="2.60.40.1120">
    <property type="entry name" value="Carboxypeptidase-like, regulatory domain"/>
    <property type="match status" value="2"/>
</dbReference>
<dbReference type="EMBL" id="JAOYOD010000001">
    <property type="protein sequence ID" value="MCV9385793.1"/>
    <property type="molecule type" value="Genomic_DNA"/>
</dbReference>
<dbReference type="PROSITE" id="PS51257">
    <property type="entry name" value="PROKAR_LIPOPROTEIN"/>
    <property type="match status" value="1"/>
</dbReference>
<feature type="chain" id="PRO_5046349987" evidence="1">
    <location>
        <begin position="23"/>
        <end position="432"/>
    </location>
</feature>
<name>A0ABT3CQH0_9BACT</name>
<keyword evidence="3" id="KW-1185">Reference proteome</keyword>
<protein>
    <submittedName>
        <fullName evidence="2">Carboxypeptidase-like regulatory domain-containing protein</fullName>
    </submittedName>
</protein>